<feature type="coiled-coil region" evidence="1">
    <location>
        <begin position="4"/>
        <end position="52"/>
    </location>
</feature>
<evidence type="ECO:0000313" key="3">
    <source>
        <dbReference type="Proteomes" id="UP001642540"/>
    </source>
</evidence>
<reference evidence="2 3" key="1">
    <citation type="submission" date="2024-08" db="EMBL/GenBank/DDBJ databases">
        <authorList>
            <person name="Cucini C."/>
            <person name="Frati F."/>
        </authorList>
    </citation>
    <scope>NUCLEOTIDE SEQUENCE [LARGE SCALE GENOMIC DNA]</scope>
</reference>
<gene>
    <name evidence="2" type="ORF">ODALV1_LOCUS19435</name>
</gene>
<sequence>MPRKSEHTLQLQQVEQERQKWEREMVLMQADIRRQELEVENIDDEKREVAARRFRSAQRKYAEMYVGKQRERNDTLIEQRKAE</sequence>
<proteinExistence type="predicted"/>
<keyword evidence="1" id="KW-0175">Coiled coil</keyword>
<name>A0ABP1RDQ9_9HEXA</name>
<protein>
    <recommendedName>
        <fullName evidence="4">Meiosis-specific nuclear structural protein 1</fullName>
    </recommendedName>
</protein>
<keyword evidence="3" id="KW-1185">Reference proteome</keyword>
<dbReference type="EMBL" id="CAXLJM020000065">
    <property type="protein sequence ID" value="CAL8121540.1"/>
    <property type="molecule type" value="Genomic_DNA"/>
</dbReference>
<dbReference type="Proteomes" id="UP001642540">
    <property type="component" value="Unassembled WGS sequence"/>
</dbReference>
<organism evidence="2 3">
    <name type="scientific">Orchesella dallaii</name>
    <dbReference type="NCBI Taxonomy" id="48710"/>
    <lineage>
        <taxon>Eukaryota</taxon>
        <taxon>Metazoa</taxon>
        <taxon>Ecdysozoa</taxon>
        <taxon>Arthropoda</taxon>
        <taxon>Hexapoda</taxon>
        <taxon>Collembola</taxon>
        <taxon>Entomobryomorpha</taxon>
        <taxon>Entomobryoidea</taxon>
        <taxon>Orchesellidae</taxon>
        <taxon>Orchesellinae</taxon>
        <taxon>Orchesella</taxon>
    </lineage>
</organism>
<evidence type="ECO:0008006" key="4">
    <source>
        <dbReference type="Google" id="ProtNLM"/>
    </source>
</evidence>
<accession>A0ABP1RDQ9</accession>
<evidence type="ECO:0000256" key="1">
    <source>
        <dbReference type="SAM" id="Coils"/>
    </source>
</evidence>
<comment type="caution">
    <text evidence="2">The sequence shown here is derived from an EMBL/GenBank/DDBJ whole genome shotgun (WGS) entry which is preliminary data.</text>
</comment>
<evidence type="ECO:0000313" key="2">
    <source>
        <dbReference type="EMBL" id="CAL8121540.1"/>
    </source>
</evidence>